<gene>
    <name evidence="1" type="ORF">SAMN05444274_104159</name>
</gene>
<keyword evidence="2" id="KW-1185">Reference proteome</keyword>
<reference evidence="1 2" key="1">
    <citation type="submission" date="2016-11" db="EMBL/GenBank/DDBJ databases">
        <authorList>
            <person name="Jaros S."/>
            <person name="Januszkiewicz K."/>
            <person name="Wedrychowicz H."/>
        </authorList>
    </citation>
    <scope>NUCLEOTIDE SEQUENCE [LARGE SCALE GENOMIC DNA]</scope>
    <source>
        <strain evidence="1 2">DSM 26910</strain>
    </source>
</reference>
<accession>A0A1M5A2J8</accession>
<dbReference type="Proteomes" id="UP000184164">
    <property type="component" value="Unassembled WGS sequence"/>
</dbReference>
<protein>
    <submittedName>
        <fullName evidence="1">Uncharacterized protein</fullName>
    </submittedName>
</protein>
<dbReference type="AlphaFoldDB" id="A0A1M5A2J8"/>
<name>A0A1M5A2J8_9BACT</name>
<dbReference type="STRING" id="1484053.SAMN05444274_104159"/>
<evidence type="ECO:0000313" key="1">
    <source>
        <dbReference type="EMBL" id="SHF24529.1"/>
    </source>
</evidence>
<dbReference type="EMBL" id="FQUM01000004">
    <property type="protein sequence ID" value="SHF24529.1"/>
    <property type="molecule type" value="Genomic_DNA"/>
</dbReference>
<evidence type="ECO:0000313" key="2">
    <source>
        <dbReference type="Proteomes" id="UP000184164"/>
    </source>
</evidence>
<proteinExistence type="predicted"/>
<sequence>MLAVDSYIEHFVRIWEESPETLPELKIRYSEEGQVTRERKFSEFQEKVKRFQSKKEKVRVLKDRDPGHAFFPVFRDFLENVFDFEADHLEIILSDDFKSVSKDFFFKARTFGPELSPENIYQGIRNVWIMNGLQLMMGLPVEITPSVFSYSMIYPYSDNLLDEPSVSGKEKQEFSKRFNRRLHGENPQPAGHTESQLFRLVGMFETQFPRNEFPGVYKSLYAIQQGQTNSLSLINCNGLEKSAIRKICFEKGGASVLADGYLVAGRLTQEQERALFGYGVYLQLLDDIQDVKEDTEANTKTMFSCVEGTPDLGAFVNRTIHFGRKAMEELRCFEGAKTETMLALMNRSIETMIVESAGLNPDAYSSEYLEKLEKYSPLRFGFIRQKRTESKSQRFSLFKKYFDQVPVKATR</sequence>
<organism evidence="1 2">
    <name type="scientific">Mariniphaga anaerophila</name>
    <dbReference type="NCBI Taxonomy" id="1484053"/>
    <lineage>
        <taxon>Bacteria</taxon>
        <taxon>Pseudomonadati</taxon>
        <taxon>Bacteroidota</taxon>
        <taxon>Bacteroidia</taxon>
        <taxon>Marinilabiliales</taxon>
        <taxon>Prolixibacteraceae</taxon>
        <taxon>Mariniphaga</taxon>
    </lineage>
</organism>